<keyword evidence="8" id="KW-0406">Ion transport</keyword>
<dbReference type="CDD" id="cd13140">
    <property type="entry name" value="MATE_like_1"/>
    <property type="match status" value="1"/>
</dbReference>
<feature type="transmembrane region" description="Helical" evidence="11">
    <location>
        <begin position="393"/>
        <end position="415"/>
    </location>
</feature>
<dbReference type="GeneID" id="5002953"/>
<sequence length="443" mass="47347">MSTPAAVWYVGWPTTVIGLMRSFFPLTDTFWVGKLGIVELNALCSNAFAGWMLYLLCSVVACGVQNRVSMKVGAEKYDDVGPVLRDGLYGAVLTYAFLACLLPFTAVYTSTLGIQSGGTFAIGQSHLRASLIGSVGLCFSNILEATLRGFGSMKPALWVTAFMVLCNMVLDPLLIYGMGPFPQLGVAGAAVGTSLSNCIGAVMFYRMLIKDFKVKIPITRPDVKMLKDIVAIGAPIAVAGIVFALVYVGLGRILTSLDPMSLTAMGLGQQFENIPYTVTEAFRIGTSTIVGQWVGARNATRARDAGWSAIRIASAALIPFGVVFIAFAPQFVGLLTQNPAVAAHAVQYMYWNFPIVSFMALECAAEGAFTGTGVTYPVLVIAILLNFSRLPIAAALAPIYGVSGVWFTIVFTQVIKSCLKTIWLRKVFNDLIKEERGAGAATA</sequence>
<evidence type="ECO:0000256" key="7">
    <source>
        <dbReference type="ARBA" id="ARBA00022989"/>
    </source>
</evidence>
<gene>
    <name evidence="12" type="ORF">OSTLU_16054</name>
</gene>
<dbReference type="OrthoDB" id="2126698at2759"/>
<keyword evidence="9 11" id="KW-0472">Membrane</keyword>
<evidence type="ECO:0000256" key="5">
    <source>
        <dbReference type="ARBA" id="ARBA00022475"/>
    </source>
</evidence>
<evidence type="ECO:0000256" key="9">
    <source>
        <dbReference type="ARBA" id="ARBA00023136"/>
    </source>
</evidence>
<dbReference type="GO" id="GO:0005886">
    <property type="term" value="C:plasma membrane"/>
    <property type="evidence" value="ECO:0007669"/>
    <property type="project" value="UniProtKB-SubCell"/>
</dbReference>
<comment type="subcellular location">
    <subcellularLocation>
        <location evidence="1">Cell membrane</location>
        <topology evidence="1">Multi-pass membrane protein</topology>
    </subcellularLocation>
</comment>
<feature type="transmembrane region" description="Helical" evidence="11">
    <location>
        <begin position="340"/>
        <end position="361"/>
    </location>
</feature>
<dbReference type="Pfam" id="PF01554">
    <property type="entry name" value="MatE"/>
    <property type="match status" value="2"/>
</dbReference>
<dbReference type="GO" id="GO:0006811">
    <property type="term" value="P:monoatomic ion transport"/>
    <property type="evidence" value="ECO:0007669"/>
    <property type="project" value="UniProtKB-KW"/>
</dbReference>
<dbReference type="Gramene" id="ABO97160">
    <property type="protein sequence ID" value="ABO97160"/>
    <property type="gene ID" value="OSTLU_16054"/>
</dbReference>
<evidence type="ECO:0000313" key="12">
    <source>
        <dbReference type="EMBL" id="ABO97160.1"/>
    </source>
</evidence>
<dbReference type="RefSeq" id="XP_001418867.1">
    <property type="nucleotide sequence ID" value="XM_001418830.1"/>
</dbReference>
<organism evidence="12 13">
    <name type="scientific">Ostreococcus lucimarinus (strain CCE9901)</name>
    <dbReference type="NCBI Taxonomy" id="436017"/>
    <lineage>
        <taxon>Eukaryota</taxon>
        <taxon>Viridiplantae</taxon>
        <taxon>Chlorophyta</taxon>
        <taxon>Mamiellophyceae</taxon>
        <taxon>Mamiellales</taxon>
        <taxon>Bathycoccaceae</taxon>
        <taxon>Ostreococcus</taxon>
    </lineage>
</organism>
<evidence type="ECO:0000256" key="4">
    <source>
        <dbReference type="ARBA" id="ARBA00022449"/>
    </source>
</evidence>
<dbReference type="Proteomes" id="UP000001568">
    <property type="component" value="Chromosome 7"/>
</dbReference>
<protein>
    <recommendedName>
        <fullName evidence="10">Multidrug-efflux transporter</fullName>
    </recommendedName>
</protein>
<dbReference type="InterPro" id="IPR050222">
    <property type="entry name" value="MATE_MdtK"/>
</dbReference>
<dbReference type="HOGENOM" id="CLU_012893_5_3_1"/>
<feature type="transmembrane region" description="Helical" evidence="11">
    <location>
        <begin position="155"/>
        <end position="178"/>
    </location>
</feature>
<keyword evidence="6 11" id="KW-0812">Transmembrane</keyword>
<dbReference type="OMA" id="MLPGTMM"/>
<keyword evidence="13" id="KW-1185">Reference proteome</keyword>
<keyword evidence="4" id="KW-0050">Antiport</keyword>
<reference evidence="12 13" key="1">
    <citation type="journal article" date="2007" name="Proc. Natl. Acad. Sci. U.S.A.">
        <title>The tiny eukaryote Ostreococcus provides genomic insights into the paradox of plankton speciation.</title>
        <authorList>
            <person name="Palenik B."/>
            <person name="Grimwood J."/>
            <person name="Aerts A."/>
            <person name="Rouze P."/>
            <person name="Salamov A."/>
            <person name="Putnam N."/>
            <person name="Dupont C."/>
            <person name="Jorgensen R."/>
            <person name="Derelle E."/>
            <person name="Rombauts S."/>
            <person name="Zhou K."/>
            <person name="Otillar R."/>
            <person name="Merchant S.S."/>
            <person name="Podell S."/>
            <person name="Gaasterland T."/>
            <person name="Napoli C."/>
            <person name="Gendler K."/>
            <person name="Manuell A."/>
            <person name="Tai V."/>
            <person name="Vallon O."/>
            <person name="Piganeau G."/>
            <person name="Jancek S."/>
            <person name="Heijde M."/>
            <person name="Jabbari K."/>
            <person name="Bowler C."/>
            <person name="Lohr M."/>
            <person name="Robbens S."/>
            <person name="Werner G."/>
            <person name="Dubchak I."/>
            <person name="Pazour G.J."/>
            <person name="Ren Q."/>
            <person name="Paulsen I."/>
            <person name="Delwiche C."/>
            <person name="Schmutz J."/>
            <person name="Rokhsar D."/>
            <person name="Van de Peer Y."/>
            <person name="Moreau H."/>
            <person name="Grigoriev I.V."/>
        </authorList>
    </citation>
    <scope>NUCLEOTIDE SEQUENCE [LARGE SCALE GENOMIC DNA]</scope>
    <source>
        <strain evidence="12 13">CCE9901</strain>
    </source>
</reference>
<evidence type="ECO:0000256" key="8">
    <source>
        <dbReference type="ARBA" id="ARBA00023065"/>
    </source>
</evidence>
<proteinExistence type="inferred from homology"/>
<name>A4RZV9_OSTLU</name>
<dbReference type="NCBIfam" id="TIGR00797">
    <property type="entry name" value="matE"/>
    <property type="match status" value="1"/>
</dbReference>
<dbReference type="PANTHER" id="PTHR43298">
    <property type="entry name" value="MULTIDRUG RESISTANCE PROTEIN NORM-RELATED"/>
    <property type="match status" value="1"/>
</dbReference>
<evidence type="ECO:0000256" key="1">
    <source>
        <dbReference type="ARBA" id="ARBA00004651"/>
    </source>
</evidence>
<feature type="transmembrane region" description="Helical" evidence="11">
    <location>
        <begin position="184"/>
        <end position="208"/>
    </location>
</feature>
<dbReference type="PIRSF" id="PIRSF006603">
    <property type="entry name" value="DinF"/>
    <property type="match status" value="1"/>
</dbReference>
<dbReference type="InterPro" id="IPR048279">
    <property type="entry name" value="MdtK-like"/>
</dbReference>
<comment type="similarity">
    <text evidence="2">Belongs to the multi antimicrobial extrusion (MATE) (TC 2.A.66.1) family.</text>
</comment>
<keyword evidence="5" id="KW-1003">Cell membrane</keyword>
<evidence type="ECO:0000256" key="2">
    <source>
        <dbReference type="ARBA" id="ARBA00010199"/>
    </source>
</evidence>
<feature type="transmembrane region" description="Helical" evidence="11">
    <location>
        <begin position="126"/>
        <end position="143"/>
    </location>
</feature>
<evidence type="ECO:0000256" key="3">
    <source>
        <dbReference type="ARBA" id="ARBA00022448"/>
    </source>
</evidence>
<dbReference type="GO" id="GO:0042910">
    <property type="term" value="F:xenobiotic transmembrane transporter activity"/>
    <property type="evidence" value="ECO:0007669"/>
    <property type="project" value="InterPro"/>
</dbReference>
<feature type="transmembrane region" description="Helical" evidence="11">
    <location>
        <begin position="47"/>
        <end position="66"/>
    </location>
</feature>
<keyword evidence="3" id="KW-0813">Transport</keyword>
<dbReference type="PANTHER" id="PTHR43298:SF2">
    <property type="entry name" value="FMN_FAD EXPORTER YEEO-RELATED"/>
    <property type="match status" value="1"/>
</dbReference>
<feature type="transmembrane region" description="Helical" evidence="11">
    <location>
        <begin position="7"/>
        <end position="27"/>
    </location>
</feature>
<evidence type="ECO:0000256" key="11">
    <source>
        <dbReference type="SAM" id="Phobius"/>
    </source>
</evidence>
<dbReference type="InterPro" id="IPR002528">
    <property type="entry name" value="MATE_fam"/>
</dbReference>
<evidence type="ECO:0000256" key="6">
    <source>
        <dbReference type="ARBA" id="ARBA00022692"/>
    </source>
</evidence>
<dbReference type="KEGG" id="olu:OSTLU_16054"/>
<dbReference type="GO" id="GO:0015297">
    <property type="term" value="F:antiporter activity"/>
    <property type="evidence" value="ECO:0007669"/>
    <property type="project" value="UniProtKB-KW"/>
</dbReference>
<dbReference type="EMBL" id="CP000587">
    <property type="protein sequence ID" value="ABO97160.1"/>
    <property type="molecule type" value="Genomic_DNA"/>
</dbReference>
<evidence type="ECO:0000313" key="13">
    <source>
        <dbReference type="Proteomes" id="UP000001568"/>
    </source>
</evidence>
<feature type="transmembrane region" description="Helical" evidence="11">
    <location>
        <begin position="87"/>
        <end position="106"/>
    </location>
</feature>
<feature type="transmembrane region" description="Helical" evidence="11">
    <location>
        <begin position="229"/>
        <end position="254"/>
    </location>
</feature>
<feature type="transmembrane region" description="Helical" evidence="11">
    <location>
        <begin position="308"/>
        <end position="328"/>
    </location>
</feature>
<accession>A4RZV9</accession>
<dbReference type="AlphaFoldDB" id="A4RZV9"/>
<evidence type="ECO:0000256" key="10">
    <source>
        <dbReference type="ARBA" id="ARBA00031636"/>
    </source>
</evidence>
<keyword evidence="7 11" id="KW-1133">Transmembrane helix</keyword>